<name>A0A1I5J2N1_9PSEU</name>
<feature type="region of interest" description="Disordered" evidence="1">
    <location>
        <begin position="1"/>
        <end position="20"/>
    </location>
</feature>
<reference evidence="5" key="1">
    <citation type="submission" date="2016-10" db="EMBL/GenBank/DDBJ databases">
        <authorList>
            <person name="Varghese N."/>
            <person name="Submissions S."/>
        </authorList>
    </citation>
    <scope>NUCLEOTIDE SEQUENCE [LARGE SCALE GENOMIC DNA]</scope>
    <source>
        <strain evidence="5">DSM 44637</strain>
    </source>
</reference>
<keyword evidence="2" id="KW-0812">Transmembrane</keyword>
<dbReference type="RefSeq" id="WP_067576013.1">
    <property type="nucleotide sequence ID" value="NZ_JAAGNC010000218.1"/>
</dbReference>
<dbReference type="OrthoDB" id="3626088at2"/>
<organism evidence="4 5">
    <name type="scientific">Amycolatopsis rubida</name>
    <dbReference type="NCBI Taxonomy" id="112413"/>
    <lineage>
        <taxon>Bacteria</taxon>
        <taxon>Bacillati</taxon>
        <taxon>Actinomycetota</taxon>
        <taxon>Actinomycetes</taxon>
        <taxon>Pseudonocardiales</taxon>
        <taxon>Pseudonocardiaceae</taxon>
        <taxon>Amycolatopsis</taxon>
    </lineage>
</organism>
<dbReference type="Proteomes" id="UP000199137">
    <property type="component" value="Unassembled WGS sequence"/>
</dbReference>
<protein>
    <submittedName>
        <fullName evidence="4">Uncharacterized protein</fullName>
    </submittedName>
</protein>
<dbReference type="EMBL" id="JAAGNC010000218">
    <property type="protein sequence ID" value="NEC62781.1"/>
    <property type="molecule type" value="Genomic_DNA"/>
</dbReference>
<gene>
    <name evidence="3" type="ORF">G3I59_46100</name>
    <name evidence="4" type="ORF">SAMN05421854_102880</name>
</gene>
<evidence type="ECO:0000256" key="2">
    <source>
        <dbReference type="SAM" id="Phobius"/>
    </source>
</evidence>
<feature type="transmembrane region" description="Helical" evidence="2">
    <location>
        <begin position="87"/>
        <end position="107"/>
    </location>
</feature>
<dbReference type="Proteomes" id="UP000470404">
    <property type="component" value="Unassembled WGS sequence"/>
</dbReference>
<evidence type="ECO:0000313" key="4">
    <source>
        <dbReference type="EMBL" id="SFO67007.1"/>
    </source>
</evidence>
<proteinExistence type="predicted"/>
<keyword evidence="6" id="KW-1185">Reference proteome</keyword>
<evidence type="ECO:0000313" key="6">
    <source>
        <dbReference type="Proteomes" id="UP000470404"/>
    </source>
</evidence>
<keyword evidence="2" id="KW-1133">Transmembrane helix</keyword>
<evidence type="ECO:0000256" key="1">
    <source>
        <dbReference type="SAM" id="MobiDB-lite"/>
    </source>
</evidence>
<reference evidence="4" key="2">
    <citation type="submission" date="2016-10" db="EMBL/GenBank/DDBJ databases">
        <authorList>
            <person name="de Groot N.N."/>
        </authorList>
    </citation>
    <scope>NUCLEOTIDE SEQUENCE [LARGE SCALE GENOMIC DNA]</scope>
    <source>
        <strain evidence="4">DSM 44637</strain>
    </source>
</reference>
<accession>A0A1I5J2N1</accession>
<feature type="region of interest" description="Disordered" evidence="1">
    <location>
        <begin position="47"/>
        <end position="82"/>
    </location>
</feature>
<evidence type="ECO:0000313" key="5">
    <source>
        <dbReference type="Proteomes" id="UP000199137"/>
    </source>
</evidence>
<dbReference type="AlphaFoldDB" id="A0A1I5J2N1"/>
<dbReference type="STRING" id="112413.SAMN05421854_102880"/>
<dbReference type="EMBL" id="FOWC01000002">
    <property type="protein sequence ID" value="SFO67007.1"/>
    <property type="molecule type" value="Genomic_DNA"/>
</dbReference>
<evidence type="ECO:0000313" key="3">
    <source>
        <dbReference type="EMBL" id="NEC62781.1"/>
    </source>
</evidence>
<sequence length="115" mass="11989">MDLGKPNHVESTAGRVRRSSTTCRRHVGRLLLLVAFTGLALPVSAPGAGAAQPADTGNAHLTAAPRSEVVPRDGGQSTPAQPHGDDWIPLLCLAGLLVAVPVGYFGYVRARRETA</sequence>
<keyword evidence="2" id="KW-0472">Membrane</keyword>
<reference evidence="3 6" key="3">
    <citation type="submission" date="2020-01" db="EMBL/GenBank/DDBJ databases">
        <title>Insect and environment-associated Actinomycetes.</title>
        <authorList>
            <person name="Currrie C."/>
            <person name="Chevrette M."/>
            <person name="Carlson C."/>
            <person name="Stubbendieck R."/>
            <person name="Wendt-Pienkowski E."/>
        </authorList>
    </citation>
    <scope>NUCLEOTIDE SEQUENCE [LARGE SCALE GENOMIC DNA]</scope>
    <source>
        <strain evidence="3 6">SID8386</strain>
    </source>
</reference>